<dbReference type="Proteomes" id="UP000241808">
    <property type="component" value="Unassembled WGS sequence"/>
</dbReference>
<keyword evidence="1" id="KW-1133">Transmembrane helix</keyword>
<dbReference type="EMBL" id="PZZL01000002">
    <property type="protein sequence ID" value="PTM60947.1"/>
    <property type="molecule type" value="Genomic_DNA"/>
</dbReference>
<evidence type="ECO:0000259" key="2">
    <source>
        <dbReference type="Pfam" id="PF13488"/>
    </source>
</evidence>
<protein>
    <submittedName>
        <fullName evidence="3">Outer membrane protein with glycine zipper</fullName>
    </submittedName>
</protein>
<keyword evidence="1" id="KW-0812">Transmembrane</keyword>
<keyword evidence="4" id="KW-1185">Reference proteome</keyword>
<accession>A0A2T4ZG95</accession>
<evidence type="ECO:0000313" key="4">
    <source>
        <dbReference type="Proteomes" id="UP000241808"/>
    </source>
</evidence>
<reference evidence="3 4" key="1">
    <citation type="submission" date="2018-04" db="EMBL/GenBank/DDBJ databases">
        <title>Genomic Encyclopedia of Archaeal and Bacterial Type Strains, Phase II (KMG-II): from individual species to whole genera.</title>
        <authorList>
            <person name="Goeker M."/>
        </authorList>
    </citation>
    <scope>NUCLEOTIDE SEQUENCE [LARGE SCALE GENOMIC DNA]</scope>
    <source>
        <strain evidence="3 4">DSM 25521</strain>
    </source>
</reference>
<gene>
    <name evidence="3" type="ORF">C8P69_102332</name>
</gene>
<keyword evidence="1" id="KW-0472">Membrane</keyword>
<dbReference type="AlphaFoldDB" id="A0A2T4ZG95"/>
<comment type="caution">
    <text evidence="3">The sequence shown here is derived from an EMBL/GenBank/DDBJ whole genome shotgun (WGS) entry which is preliminary data.</text>
</comment>
<organism evidence="3 4">
    <name type="scientific">Phreatobacter oligotrophus</name>
    <dbReference type="NCBI Taxonomy" id="1122261"/>
    <lineage>
        <taxon>Bacteria</taxon>
        <taxon>Pseudomonadati</taxon>
        <taxon>Pseudomonadota</taxon>
        <taxon>Alphaproteobacteria</taxon>
        <taxon>Hyphomicrobiales</taxon>
        <taxon>Phreatobacteraceae</taxon>
        <taxon>Phreatobacter</taxon>
    </lineage>
</organism>
<proteinExistence type="predicted"/>
<dbReference type="Pfam" id="PF13488">
    <property type="entry name" value="Gly-zipper_Omp"/>
    <property type="match status" value="1"/>
</dbReference>
<sequence length="88" mass="8599">MMKKLALVGVAALMIGACTPREERAAAGGAIGAGAGALIGGLATGTGGGALAGAAIGGVAGAVIGAETTPRRRCWVNRYGERVCRVYR</sequence>
<evidence type="ECO:0000313" key="3">
    <source>
        <dbReference type="EMBL" id="PTM60947.1"/>
    </source>
</evidence>
<dbReference type="PROSITE" id="PS51257">
    <property type="entry name" value="PROKAR_LIPOPROTEIN"/>
    <property type="match status" value="1"/>
</dbReference>
<name>A0A2T4ZG95_9HYPH</name>
<dbReference type="RefSeq" id="WP_211353806.1">
    <property type="nucleotide sequence ID" value="NZ_JAIESU010000025.1"/>
</dbReference>
<feature type="domain" description="Glycine zipper" evidence="2">
    <location>
        <begin position="28"/>
        <end position="68"/>
    </location>
</feature>
<evidence type="ECO:0000256" key="1">
    <source>
        <dbReference type="SAM" id="Phobius"/>
    </source>
</evidence>
<dbReference type="InterPro" id="IPR039567">
    <property type="entry name" value="Gly-zipper"/>
</dbReference>
<feature type="transmembrane region" description="Helical" evidence="1">
    <location>
        <begin position="30"/>
        <end position="63"/>
    </location>
</feature>